<protein>
    <submittedName>
        <fullName evidence="1">Uncharacterized protein</fullName>
    </submittedName>
</protein>
<name>A0A0A8YDW2_ARUDO</name>
<organism evidence="1">
    <name type="scientific">Arundo donax</name>
    <name type="common">Giant reed</name>
    <name type="synonym">Donax arundinaceus</name>
    <dbReference type="NCBI Taxonomy" id="35708"/>
    <lineage>
        <taxon>Eukaryota</taxon>
        <taxon>Viridiplantae</taxon>
        <taxon>Streptophyta</taxon>
        <taxon>Embryophyta</taxon>
        <taxon>Tracheophyta</taxon>
        <taxon>Spermatophyta</taxon>
        <taxon>Magnoliopsida</taxon>
        <taxon>Liliopsida</taxon>
        <taxon>Poales</taxon>
        <taxon>Poaceae</taxon>
        <taxon>PACMAD clade</taxon>
        <taxon>Arundinoideae</taxon>
        <taxon>Arundineae</taxon>
        <taxon>Arundo</taxon>
    </lineage>
</organism>
<accession>A0A0A8YDW2</accession>
<reference evidence="1" key="2">
    <citation type="journal article" date="2015" name="Data Brief">
        <title>Shoot transcriptome of the giant reed, Arundo donax.</title>
        <authorList>
            <person name="Barrero R.A."/>
            <person name="Guerrero F.D."/>
            <person name="Moolhuijzen P."/>
            <person name="Goolsby J.A."/>
            <person name="Tidwell J."/>
            <person name="Bellgard S.E."/>
            <person name="Bellgard M.I."/>
        </authorList>
    </citation>
    <scope>NUCLEOTIDE SEQUENCE</scope>
    <source>
        <tissue evidence="1">Shoot tissue taken approximately 20 cm above the soil surface</tissue>
    </source>
</reference>
<dbReference type="EMBL" id="GBRH01273684">
    <property type="protein sequence ID" value="JAD24211.1"/>
    <property type="molecule type" value="Transcribed_RNA"/>
</dbReference>
<reference evidence="1" key="1">
    <citation type="submission" date="2014-09" db="EMBL/GenBank/DDBJ databases">
        <authorList>
            <person name="Magalhaes I.L.F."/>
            <person name="Oliveira U."/>
            <person name="Santos F.R."/>
            <person name="Vidigal T.H.D.A."/>
            <person name="Brescovit A.D."/>
            <person name="Santos A.J."/>
        </authorList>
    </citation>
    <scope>NUCLEOTIDE SEQUENCE</scope>
    <source>
        <tissue evidence="1">Shoot tissue taken approximately 20 cm above the soil surface</tissue>
    </source>
</reference>
<evidence type="ECO:0000313" key="1">
    <source>
        <dbReference type="EMBL" id="JAD24211.1"/>
    </source>
</evidence>
<sequence>MTNNIKTEA</sequence>
<proteinExistence type="predicted"/>